<comment type="caution">
    <text evidence="1">The sequence shown here is derived from an EMBL/GenBank/DDBJ whole genome shotgun (WGS) entry which is preliminary data.</text>
</comment>
<keyword evidence="2" id="KW-1185">Reference proteome</keyword>
<dbReference type="InterPro" id="IPR023393">
    <property type="entry name" value="START-like_dom_sf"/>
</dbReference>
<organism evidence="1 2">
    <name type="scientific">Halteria grandinella</name>
    <dbReference type="NCBI Taxonomy" id="5974"/>
    <lineage>
        <taxon>Eukaryota</taxon>
        <taxon>Sar</taxon>
        <taxon>Alveolata</taxon>
        <taxon>Ciliophora</taxon>
        <taxon>Intramacronucleata</taxon>
        <taxon>Spirotrichea</taxon>
        <taxon>Stichotrichia</taxon>
        <taxon>Sporadotrichida</taxon>
        <taxon>Halteriidae</taxon>
        <taxon>Halteria</taxon>
    </lineage>
</organism>
<gene>
    <name evidence="1" type="ORF">FGO68_gene14140</name>
</gene>
<evidence type="ECO:0008006" key="3">
    <source>
        <dbReference type="Google" id="ProtNLM"/>
    </source>
</evidence>
<proteinExistence type="predicted"/>
<evidence type="ECO:0000313" key="1">
    <source>
        <dbReference type="EMBL" id="TNV77749.1"/>
    </source>
</evidence>
<dbReference type="AlphaFoldDB" id="A0A8J8T0K4"/>
<accession>A0A8J8T0K4</accession>
<name>A0A8J8T0K4_HALGN</name>
<dbReference type="Proteomes" id="UP000785679">
    <property type="component" value="Unassembled WGS sequence"/>
</dbReference>
<protein>
    <recommendedName>
        <fullName evidence="3">START domain-containing protein</fullName>
    </recommendedName>
</protein>
<dbReference type="EMBL" id="RRYP01011414">
    <property type="protein sequence ID" value="TNV77749.1"/>
    <property type="molecule type" value="Genomic_DNA"/>
</dbReference>
<evidence type="ECO:0000313" key="2">
    <source>
        <dbReference type="Proteomes" id="UP000785679"/>
    </source>
</evidence>
<dbReference type="Gene3D" id="3.30.530.20">
    <property type="match status" value="1"/>
</dbReference>
<reference evidence="1" key="1">
    <citation type="submission" date="2019-06" db="EMBL/GenBank/DDBJ databases">
        <authorList>
            <person name="Zheng W."/>
        </authorList>
    </citation>
    <scope>NUCLEOTIDE SEQUENCE</scope>
    <source>
        <strain evidence="1">QDHG01</strain>
    </source>
</reference>
<sequence>MGNTCGCSQEQVQHEIQTTADLSYPVEIRRKDEVQAQQLNEASSEEVSAHSPEQQQLVELVVNEQNIDQLIENIVLDQPIEEEAEQEGPSGLKLEETADVKEIVEIAAVMIEEVKEEVKEVAPAPVAKTQRQIQQETLQREFKEQLEGIMQAHVVHEDKKKAIKVHSRKTHLYGGEHLQFLVGIEHIGVTPQQYYDMVKDLKEFIKVGADMRDNFELLEEEKTLDGEPIQTFANFGKKRAMMQGRMNFDTRYFNKSELIVVLSSQGNDGIRDAYLAKNPECNKKYSHSTTILSGFKFDPILDKADATKVIGTHMFLLSTADHGSMPKWIIEKFAPKGMSEYIESFVEVMKKRL</sequence>